<sequence length="151" mass="17432">MGKPMEKEFGARKLLSSNLEISSLGQTWTESESDQKQAKRLRKGKAQCLRSIQSWFRDRVSCSDTYIGSGVTFRHIYWIGCHVPTHILDRVSRSDTYIGSGVTFRHIYWIGCHVPTHILDRVSRSDTYIGPGVTFRHMYIGSDVTFRHMYI</sequence>
<accession>M1DRC0</accession>
<dbReference type="PaxDb" id="4113-PGSC0003DMT400093139"/>
<dbReference type="EnsemblPlants" id="PGSC0003DMT400093139">
    <property type="protein sequence ID" value="PGSC0003DMT400093139"/>
    <property type="gene ID" value="PGSC0003DMG400042710"/>
</dbReference>
<protein>
    <submittedName>
        <fullName evidence="1">Uncharacterized protein</fullName>
    </submittedName>
</protein>
<proteinExistence type="predicted"/>
<dbReference type="Proteomes" id="UP000011115">
    <property type="component" value="Unassembled WGS sequence"/>
</dbReference>
<organism evidence="1 2">
    <name type="scientific">Solanum tuberosum</name>
    <name type="common">Potato</name>
    <dbReference type="NCBI Taxonomy" id="4113"/>
    <lineage>
        <taxon>Eukaryota</taxon>
        <taxon>Viridiplantae</taxon>
        <taxon>Streptophyta</taxon>
        <taxon>Embryophyta</taxon>
        <taxon>Tracheophyta</taxon>
        <taxon>Spermatophyta</taxon>
        <taxon>Magnoliopsida</taxon>
        <taxon>eudicotyledons</taxon>
        <taxon>Gunneridae</taxon>
        <taxon>Pentapetalae</taxon>
        <taxon>asterids</taxon>
        <taxon>lamiids</taxon>
        <taxon>Solanales</taxon>
        <taxon>Solanaceae</taxon>
        <taxon>Solanoideae</taxon>
        <taxon>Solaneae</taxon>
        <taxon>Solanum</taxon>
    </lineage>
</organism>
<dbReference type="Gramene" id="PGSC0003DMT400093139">
    <property type="protein sequence ID" value="PGSC0003DMT400093139"/>
    <property type="gene ID" value="PGSC0003DMG400042710"/>
</dbReference>
<reference evidence="1" key="2">
    <citation type="submission" date="2015-06" db="UniProtKB">
        <authorList>
            <consortium name="EnsemblPlants"/>
        </authorList>
    </citation>
    <scope>IDENTIFICATION</scope>
    <source>
        <strain evidence="1">DM1-3 516 R44</strain>
    </source>
</reference>
<dbReference type="AlphaFoldDB" id="M1DRC0"/>
<keyword evidence="2" id="KW-1185">Reference proteome</keyword>
<name>M1DRC0_SOLTU</name>
<evidence type="ECO:0000313" key="1">
    <source>
        <dbReference type="EnsemblPlants" id="PGSC0003DMT400093139"/>
    </source>
</evidence>
<evidence type="ECO:0000313" key="2">
    <source>
        <dbReference type="Proteomes" id="UP000011115"/>
    </source>
</evidence>
<reference evidence="2" key="1">
    <citation type="journal article" date="2011" name="Nature">
        <title>Genome sequence and analysis of the tuber crop potato.</title>
        <authorList>
            <consortium name="The Potato Genome Sequencing Consortium"/>
        </authorList>
    </citation>
    <scope>NUCLEOTIDE SEQUENCE [LARGE SCALE GENOMIC DNA]</scope>
    <source>
        <strain evidence="2">cv. DM1-3 516 R44</strain>
    </source>
</reference>
<dbReference type="HOGENOM" id="CLU_1734693_0_0_1"/>
<dbReference type="InParanoid" id="M1DRC0"/>